<accession>A0A139XG17</accession>
<evidence type="ECO:0008006" key="3">
    <source>
        <dbReference type="Google" id="ProtNLM"/>
    </source>
</evidence>
<gene>
    <name evidence="1" type="ORF">WA1_00270</name>
</gene>
<dbReference type="EMBL" id="ANNX02000012">
    <property type="protein sequence ID" value="KYC43644.1"/>
    <property type="molecule type" value="Genomic_DNA"/>
</dbReference>
<evidence type="ECO:0000313" key="2">
    <source>
        <dbReference type="Proteomes" id="UP000076925"/>
    </source>
</evidence>
<comment type="caution">
    <text evidence="1">The sequence shown here is derived from an EMBL/GenBank/DDBJ whole genome shotgun (WGS) entry which is preliminary data.</text>
</comment>
<evidence type="ECO:0000313" key="1">
    <source>
        <dbReference type="EMBL" id="KYC43644.1"/>
    </source>
</evidence>
<dbReference type="InterPro" id="IPR006521">
    <property type="entry name" value="Tail_protein_I"/>
</dbReference>
<dbReference type="STRING" id="128403.WA1_00270"/>
<reference evidence="1 2" key="1">
    <citation type="journal article" date="2013" name="Genome Biol. Evol.">
        <title>Genomes of Stigonematalean cyanobacteria (subsection V) and the evolution of oxygenic photosynthesis from prokaryotes to plastids.</title>
        <authorList>
            <person name="Dagan T."/>
            <person name="Roettger M."/>
            <person name="Stucken K."/>
            <person name="Landan G."/>
            <person name="Koch R."/>
            <person name="Major P."/>
            <person name="Gould S.B."/>
            <person name="Goremykin V.V."/>
            <person name="Rippka R."/>
            <person name="Tandeau de Marsac N."/>
            <person name="Gugger M."/>
            <person name="Lockhart P.J."/>
            <person name="Allen J.F."/>
            <person name="Brune I."/>
            <person name="Maus I."/>
            <person name="Puhler A."/>
            <person name="Martin W.F."/>
        </authorList>
    </citation>
    <scope>NUCLEOTIDE SEQUENCE [LARGE SCALE GENOMIC DNA]</scope>
    <source>
        <strain evidence="1 2">PCC 7110</strain>
    </source>
</reference>
<dbReference type="InterPro" id="IPR011748">
    <property type="entry name" value="Unchr_phage_tail-like"/>
</dbReference>
<organism evidence="1 2">
    <name type="scientific">Scytonema hofmannii PCC 7110</name>
    <dbReference type="NCBI Taxonomy" id="128403"/>
    <lineage>
        <taxon>Bacteria</taxon>
        <taxon>Bacillati</taxon>
        <taxon>Cyanobacteriota</taxon>
        <taxon>Cyanophyceae</taxon>
        <taxon>Nostocales</taxon>
        <taxon>Scytonemataceae</taxon>
        <taxon>Scytonema</taxon>
    </lineage>
</organism>
<dbReference type="AlphaFoldDB" id="A0A139XG17"/>
<dbReference type="Pfam" id="PF09684">
    <property type="entry name" value="Tail_P2_I"/>
    <property type="match status" value="1"/>
</dbReference>
<name>A0A139XG17_9CYAN</name>
<protein>
    <recommendedName>
        <fullName evidence="3">Phage tail protein</fullName>
    </recommendedName>
</protein>
<keyword evidence="2" id="KW-1185">Reference proteome</keyword>
<sequence length="225" mass="25457">MRSPSTLLNYLPAIYQTDPFIGQFFLAFEKILLGRQDEVTFPDRGLEEAIANFPTYLDPYKTPESFLSWLASWVALSVRADWPVPIQRDFIANIVQRYRFRGTKANLQELLRMFVRGTPEIIETNTAEFQIGVHSTIGEDTYLRGGSPHFFQVTIVLPEELRNRPQELARQLEIAHAIIELEKPAHTTYELIPIYPGTMQIGVTSTVGIDTLLGTVPVSSSTSIN</sequence>
<dbReference type="RefSeq" id="WP_017742237.1">
    <property type="nucleotide sequence ID" value="NZ_KQ976354.1"/>
</dbReference>
<dbReference type="Proteomes" id="UP000076925">
    <property type="component" value="Unassembled WGS sequence"/>
</dbReference>
<dbReference type="OrthoDB" id="370073at2"/>
<dbReference type="NCBIfam" id="TIGR02242">
    <property type="entry name" value="tail_TIGR02242"/>
    <property type="match status" value="1"/>
</dbReference>
<proteinExistence type="predicted"/>